<protein>
    <submittedName>
        <fullName evidence="1">Uncharacterized protein</fullName>
    </submittedName>
</protein>
<comment type="caution">
    <text evidence="1">The sequence shown here is derived from an EMBL/GenBank/DDBJ whole genome shotgun (WGS) entry which is preliminary data.</text>
</comment>
<name>A0AAD6ZEZ8_9AGAR</name>
<sequence length="116" mass="12289">MPVPTSSRLWAPRARGAALDPSLPLAPSLPALPLLSALSISLPLLKLFPLCLLSSLASRLAMCASTLSESRAAGAPNRALLGDTHPRLRSNAASRLRHARCKTQAPPYDCPGPYRL</sequence>
<dbReference type="AlphaFoldDB" id="A0AAD6ZEZ8"/>
<reference evidence="1" key="1">
    <citation type="submission" date="2023-03" db="EMBL/GenBank/DDBJ databases">
        <title>Massive genome expansion in bonnet fungi (Mycena s.s.) driven by repeated elements and novel gene families across ecological guilds.</title>
        <authorList>
            <consortium name="Lawrence Berkeley National Laboratory"/>
            <person name="Harder C.B."/>
            <person name="Miyauchi S."/>
            <person name="Viragh M."/>
            <person name="Kuo A."/>
            <person name="Thoen E."/>
            <person name="Andreopoulos B."/>
            <person name="Lu D."/>
            <person name="Skrede I."/>
            <person name="Drula E."/>
            <person name="Henrissat B."/>
            <person name="Morin E."/>
            <person name="Kohler A."/>
            <person name="Barry K."/>
            <person name="LaButti K."/>
            <person name="Morin E."/>
            <person name="Salamov A."/>
            <person name="Lipzen A."/>
            <person name="Mereny Z."/>
            <person name="Hegedus B."/>
            <person name="Baldrian P."/>
            <person name="Stursova M."/>
            <person name="Weitz H."/>
            <person name="Taylor A."/>
            <person name="Grigoriev I.V."/>
            <person name="Nagy L.G."/>
            <person name="Martin F."/>
            <person name="Kauserud H."/>
        </authorList>
    </citation>
    <scope>NUCLEOTIDE SEQUENCE</scope>
    <source>
        <strain evidence="1">CBHHK002</strain>
    </source>
</reference>
<accession>A0AAD6ZEZ8</accession>
<evidence type="ECO:0000313" key="1">
    <source>
        <dbReference type="EMBL" id="KAJ7319404.1"/>
    </source>
</evidence>
<evidence type="ECO:0000313" key="2">
    <source>
        <dbReference type="Proteomes" id="UP001218218"/>
    </source>
</evidence>
<organism evidence="1 2">
    <name type="scientific">Mycena albidolilacea</name>
    <dbReference type="NCBI Taxonomy" id="1033008"/>
    <lineage>
        <taxon>Eukaryota</taxon>
        <taxon>Fungi</taxon>
        <taxon>Dikarya</taxon>
        <taxon>Basidiomycota</taxon>
        <taxon>Agaricomycotina</taxon>
        <taxon>Agaricomycetes</taxon>
        <taxon>Agaricomycetidae</taxon>
        <taxon>Agaricales</taxon>
        <taxon>Marasmiineae</taxon>
        <taxon>Mycenaceae</taxon>
        <taxon>Mycena</taxon>
    </lineage>
</organism>
<dbReference type="Proteomes" id="UP001218218">
    <property type="component" value="Unassembled WGS sequence"/>
</dbReference>
<proteinExistence type="predicted"/>
<gene>
    <name evidence="1" type="ORF">DFH08DRAFT_970786</name>
</gene>
<keyword evidence="2" id="KW-1185">Reference proteome</keyword>
<dbReference type="EMBL" id="JARIHO010000054">
    <property type="protein sequence ID" value="KAJ7319404.1"/>
    <property type="molecule type" value="Genomic_DNA"/>
</dbReference>